<dbReference type="EMBL" id="AP024355">
    <property type="protein sequence ID" value="BCR06879.1"/>
    <property type="molecule type" value="Genomic_DNA"/>
</dbReference>
<evidence type="ECO:0000256" key="1">
    <source>
        <dbReference type="ARBA" id="ARBA00022448"/>
    </source>
</evidence>
<evidence type="ECO:0000256" key="5">
    <source>
        <dbReference type="ARBA" id="ARBA00023004"/>
    </source>
</evidence>
<evidence type="ECO:0000256" key="2">
    <source>
        <dbReference type="ARBA" id="ARBA00022617"/>
    </source>
</evidence>
<dbReference type="InterPro" id="IPR009056">
    <property type="entry name" value="Cyt_c-like_dom"/>
</dbReference>
<keyword evidence="2 6" id="KW-0349">Heme</keyword>
<evidence type="ECO:0000313" key="8">
    <source>
        <dbReference type="EMBL" id="BCR06879.1"/>
    </source>
</evidence>
<dbReference type="PROSITE" id="PS51257">
    <property type="entry name" value="PROKAR_LIPOPROTEIN"/>
    <property type="match status" value="1"/>
</dbReference>
<keyword evidence="1" id="KW-0813">Transport</keyword>
<evidence type="ECO:0000256" key="4">
    <source>
        <dbReference type="ARBA" id="ARBA00022982"/>
    </source>
</evidence>
<protein>
    <recommendedName>
        <fullName evidence="7">Cytochrome c domain-containing protein</fullName>
    </recommendedName>
</protein>
<evidence type="ECO:0000256" key="6">
    <source>
        <dbReference type="PROSITE-ProRule" id="PRU00433"/>
    </source>
</evidence>
<keyword evidence="4" id="KW-0249">Electron transport</keyword>
<gene>
    <name evidence="8" type="ORF">DESUT3_39480</name>
</gene>
<name>A0ABN6E5F2_9BACT</name>
<dbReference type="PANTHER" id="PTHR35008:SF4">
    <property type="entry name" value="BLL4482 PROTEIN"/>
    <property type="match status" value="1"/>
</dbReference>
<dbReference type="PANTHER" id="PTHR35008">
    <property type="entry name" value="BLL4482 PROTEIN-RELATED"/>
    <property type="match status" value="1"/>
</dbReference>
<dbReference type="Gene3D" id="1.10.760.10">
    <property type="entry name" value="Cytochrome c-like domain"/>
    <property type="match status" value="1"/>
</dbReference>
<dbReference type="SUPFAM" id="SSF46626">
    <property type="entry name" value="Cytochrome c"/>
    <property type="match status" value="1"/>
</dbReference>
<proteinExistence type="predicted"/>
<keyword evidence="3 6" id="KW-0479">Metal-binding</keyword>
<dbReference type="PROSITE" id="PS51007">
    <property type="entry name" value="CYTC"/>
    <property type="match status" value="1"/>
</dbReference>
<dbReference type="PRINTS" id="PR00605">
    <property type="entry name" value="CYTCHROMECIC"/>
</dbReference>
<dbReference type="Pfam" id="PF13442">
    <property type="entry name" value="Cytochrome_CBB3"/>
    <property type="match status" value="1"/>
</dbReference>
<evidence type="ECO:0000313" key="9">
    <source>
        <dbReference type="Proteomes" id="UP001319827"/>
    </source>
</evidence>
<dbReference type="RefSeq" id="WP_221250254.1">
    <property type="nucleotide sequence ID" value="NZ_AP024355.1"/>
</dbReference>
<reference evidence="8 9" key="2">
    <citation type="journal article" date="2021" name="Int. J. Syst. Evol. Microbiol.">
        <title>Isolation and Polyphasic Characterization of Desulfuromonas versatilis sp. Nov., an Electrogenic Bacteria Capable of Versatile Metabolism Isolated from a Graphene Oxide-Reducing Enrichment Culture.</title>
        <authorList>
            <person name="Xie L."/>
            <person name="Yoshida N."/>
            <person name="Ishii S."/>
            <person name="Meng L."/>
        </authorList>
    </citation>
    <scope>NUCLEOTIDE SEQUENCE [LARGE SCALE GENOMIC DNA]</scope>
    <source>
        <strain evidence="8 9">NIT-T3</strain>
    </source>
</reference>
<keyword evidence="5 6" id="KW-0408">Iron</keyword>
<dbReference type="InterPro" id="IPR036909">
    <property type="entry name" value="Cyt_c-like_dom_sf"/>
</dbReference>
<feature type="domain" description="Cytochrome c" evidence="7">
    <location>
        <begin position="38"/>
        <end position="132"/>
    </location>
</feature>
<dbReference type="Proteomes" id="UP001319827">
    <property type="component" value="Chromosome"/>
</dbReference>
<dbReference type="InterPro" id="IPR051459">
    <property type="entry name" value="Cytochrome_c-type_DH"/>
</dbReference>
<reference evidence="8 9" key="1">
    <citation type="journal article" date="2016" name="C (Basel)">
        <title>Selective Growth of and Electricity Production by Marine Exoelectrogenic Bacteria in Self-Aggregated Hydrogel of Microbially Reduced Graphene Oxide.</title>
        <authorList>
            <person name="Yoshida N."/>
            <person name="Goto Y."/>
            <person name="Miyata Y."/>
        </authorList>
    </citation>
    <scope>NUCLEOTIDE SEQUENCE [LARGE SCALE GENOMIC DNA]</scope>
    <source>
        <strain evidence="8 9">NIT-T3</strain>
    </source>
</reference>
<evidence type="ECO:0000256" key="3">
    <source>
        <dbReference type="ARBA" id="ARBA00022723"/>
    </source>
</evidence>
<dbReference type="InterPro" id="IPR008168">
    <property type="entry name" value="Cyt_C_IC"/>
</dbReference>
<keyword evidence="9" id="KW-1185">Reference proteome</keyword>
<sequence>MTRAALVLLLVSAMVGCRESAPPYPSRQPPEGLLESSAGRAAGAALFAAKCASCHGRPGEGRSPRADFFQPPAPDFHDRKYRSVDPAFLFWRISHGKTVEPYLSRGSVMPAWGPHFSDEQIWQLVAYLRSRAGG</sequence>
<evidence type="ECO:0000259" key="7">
    <source>
        <dbReference type="PROSITE" id="PS51007"/>
    </source>
</evidence>
<accession>A0ABN6E5F2</accession>
<organism evidence="8 9">
    <name type="scientific">Desulfuromonas versatilis</name>
    <dbReference type="NCBI Taxonomy" id="2802975"/>
    <lineage>
        <taxon>Bacteria</taxon>
        <taxon>Pseudomonadati</taxon>
        <taxon>Thermodesulfobacteriota</taxon>
        <taxon>Desulfuromonadia</taxon>
        <taxon>Desulfuromonadales</taxon>
        <taxon>Desulfuromonadaceae</taxon>
        <taxon>Desulfuromonas</taxon>
    </lineage>
</organism>